<dbReference type="Proteomes" id="UP001642540">
    <property type="component" value="Unassembled WGS sequence"/>
</dbReference>
<feature type="compositionally biased region" description="Low complexity" evidence="5">
    <location>
        <begin position="1"/>
        <end position="18"/>
    </location>
</feature>
<dbReference type="InterPro" id="IPR046341">
    <property type="entry name" value="SET_dom_sf"/>
</dbReference>
<evidence type="ECO:0008006" key="10">
    <source>
        <dbReference type="Google" id="ProtNLM"/>
    </source>
</evidence>
<dbReference type="Pfam" id="PF00856">
    <property type="entry name" value="SET"/>
    <property type="match status" value="1"/>
</dbReference>
<dbReference type="InterPro" id="IPR001214">
    <property type="entry name" value="SET_dom"/>
</dbReference>
<evidence type="ECO:0000259" key="7">
    <source>
        <dbReference type="PROSITE" id="PS50865"/>
    </source>
</evidence>
<dbReference type="Pfam" id="PF01753">
    <property type="entry name" value="zf-MYND"/>
    <property type="match status" value="1"/>
</dbReference>
<dbReference type="Gene3D" id="1.10.220.160">
    <property type="match status" value="1"/>
</dbReference>
<evidence type="ECO:0000256" key="5">
    <source>
        <dbReference type="SAM" id="MobiDB-lite"/>
    </source>
</evidence>
<comment type="caution">
    <text evidence="8">The sequence shown here is derived from an EMBL/GenBank/DDBJ whole genome shotgun (WGS) entry which is preliminary data.</text>
</comment>
<dbReference type="PANTHER" id="PTHR46455:SF5">
    <property type="entry name" value="SET AND MYND DOMAIN CONTAINING, ARTHROPOD-SPECIFIC, MEMBER 4, ISOFORM A"/>
    <property type="match status" value="1"/>
</dbReference>
<dbReference type="PANTHER" id="PTHR46455">
    <property type="entry name" value="SET AND MYND DOMAIN CONTAINING, ARTHROPOD-SPECIFIC, MEMBER 4, ISOFORM A"/>
    <property type="match status" value="1"/>
</dbReference>
<keyword evidence="2 4" id="KW-0863">Zinc-finger</keyword>
<keyword evidence="9" id="KW-1185">Reference proteome</keyword>
<evidence type="ECO:0000313" key="9">
    <source>
        <dbReference type="Proteomes" id="UP001642540"/>
    </source>
</evidence>
<dbReference type="Gene3D" id="6.10.140.2220">
    <property type="match status" value="2"/>
</dbReference>
<dbReference type="PROSITE" id="PS50865">
    <property type="entry name" value="ZF_MYND_2"/>
    <property type="match status" value="1"/>
</dbReference>
<dbReference type="Gene3D" id="2.170.270.10">
    <property type="entry name" value="SET domain"/>
    <property type="match status" value="1"/>
</dbReference>
<dbReference type="InterPro" id="IPR053010">
    <property type="entry name" value="SET_SmydA-8"/>
</dbReference>
<dbReference type="EMBL" id="CAXLJM020000024">
    <property type="protein sequence ID" value="CAL8089881.1"/>
    <property type="molecule type" value="Genomic_DNA"/>
</dbReference>
<sequence length="787" mass="87615">MTQTSDDSSTNSSNSTSTVIMDHHHEQDGKGTLSASANTEEPKATAGKGAVDASGETVTCVTDSTTASAAQAPATTNCISEMDTNGDTSTFSKAPQCAICSEPCICYCKSCKRVSYCSKDHQKRHWKQHRPECFPVAVQVNSVFGSNLVVTRDIKRGEVILREKPLVSGPHLCFRNEDERTRNHWTATTLDEESKSEKIPSVCLACHKILLDEVSSSTAPTSCSKCGWPVCAECEKNPTHADQECKIFAESHLEPAALCDKVSQCLCVSVVRVLLHKIREPTKWSQFMDVLNKQAPMKDGLNSHAQAKKSTARSSDLITKSLGSIIQDFSVTDVEIDQIVRTLRTSAFITDNVGNYINGLGPGSTINSESHDAVKTRCKGKTASVYHLASMLTSNCIPNASWVIQDTLDFYLRASAPIKTGERITISFVDPLLGTWDRRKRLWEEKYLVCTCSRCSDPGELSTFFSAIKCPGEDGKTGGESIGVICECEGYLLPTDPLAAVTYTWNEEGGENDENTPEEKLCEERMAEWKCNVCLMRQAWGVIQNSLQKLKTYRDDICYEDDDGGRSSSSNTETDDKPEANNQVGVKDHQMNYTRLQLLQTRVDQITSLVGSVAHMNHYYILKMENEILSSISHLLEEGQVPLEEMEMWAVRMVEMCKKGLKVVNVLCPGLSKARGHLLYYLQQGLMINLLFKTSRAMRIPNADCSESECSPAKDAPSQEELMKKFQELLLARKEILEIFAIERGNSEESAMLKAVQHDSIEMRVLKNHFKCHQNISYYNFKIKFCE</sequence>
<organism evidence="8 9">
    <name type="scientific">Orchesella dallaii</name>
    <dbReference type="NCBI Taxonomy" id="48710"/>
    <lineage>
        <taxon>Eukaryota</taxon>
        <taxon>Metazoa</taxon>
        <taxon>Ecdysozoa</taxon>
        <taxon>Arthropoda</taxon>
        <taxon>Hexapoda</taxon>
        <taxon>Collembola</taxon>
        <taxon>Entomobryomorpha</taxon>
        <taxon>Entomobryoidea</taxon>
        <taxon>Orchesellidae</taxon>
        <taxon>Orchesellinae</taxon>
        <taxon>Orchesella</taxon>
    </lineage>
</organism>
<dbReference type="PROSITE" id="PS01360">
    <property type="entry name" value="ZF_MYND_1"/>
    <property type="match status" value="1"/>
</dbReference>
<dbReference type="PROSITE" id="PS50280">
    <property type="entry name" value="SET"/>
    <property type="match status" value="1"/>
</dbReference>
<feature type="region of interest" description="Disordered" evidence="5">
    <location>
        <begin position="561"/>
        <end position="584"/>
    </location>
</feature>
<evidence type="ECO:0000256" key="2">
    <source>
        <dbReference type="ARBA" id="ARBA00022771"/>
    </source>
</evidence>
<evidence type="ECO:0000259" key="6">
    <source>
        <dbReference type="PROSITE" id="PS50280"/>
    </source>
</evidence>
<accession>A0ABP1QBU1</accession>
<dbReference type="SUPFAM" id="SSF82199">
    <property type="entry name" value="SET domain"/>
    <property type="match status" value="1"/>
</dbReference>
<gene>
    <name evidence="8" type="ORF">ODALV1_LOCUS7493</name>
</gene>
<evidence type="ECO:0000256" key="1">
    <source>
        <dbReference type="ARBA" id="ARBA00022723"/>
    </source>
</evidence>
<feature type="domain" description="SET" evidence="6">
    <location>
        <begin position="132"/>
        <end position="429"/>
    </location>
</feature>
<reference evidence="8 9" key="1">
    <citation type="submission" date="2024-08" db="EMBL/GenBank/DDBJ databases">
        <authorList>
            <person name="Cucini C."/>
            <person name="Frati F."/>
        </authorList>
    </citation>
    <scope>NUCLEOTIDE SEQUENCE [LARGE SCALE GENOMIC DNA]</scope>
</reference>
<name>A0ABP1QBU1_9HEXA</name>
<proteinExistence type="predicted"/>
<evidence type="ECO:0000256" key="3">
    <source>
        <dbReference type="ARBA" id="ARBA00022833"/>
    </source>
</evidence>
<feature type="region of interest" description="Disordered" evidence="5">
    <location>
        <begin position="1"/>
        <end position="50"/>
    </location>
</feature>
<evidence type="ECO:0000256" key="4">
    <source>
        <dbReference type="PROSITE-ProRule" id="PRU00134"/>
    </source>
</evidence>
<protein>
    <recommendedName>
        <fullName evidence="10">Protein msta</fullName>
    </recommendedName>
</protein>
<keyword evidence="3" id="KW-0862">Zinc</keyword>
<evidence type="ECO:0000313" key="8">
    <source>
        <dbReference type="EMBL" id="CAL8089881.1"/>
    </source>
</evidence>
<keyword evidence="1" id="KW-0479">Metal-binding</keyword>
<dbReference type="InterPro" id="IPR002893">
    <property type="entry name" value="Znf_MYND"/>
</dbReference>
<dbReference type="CDD" id="cd20071">
    <property type="entry name" value="SET_SMYD"/>
    <property type="match status" value="1"/>
</dbReference>
<feature type="domain" description="MYND-type" evidence="7">
    <location>
        <begin position="97"/>
        <end position="133"/>
    </location>
</feature>